<dbReference type="RefSeq" id="WP_037232231.1">
    <property type="nucleotide sequence ID" value="NZ_CP008947.1"/>
</dbReference>
<accession>A0A076EK05</accession>
<dbReference type="EMBL" id="CP008947">
    <property type="protein sequence ID" value="AII03779.1"/>
    <property type="molecule type" value="Genomic_DNA"/>
</dbReference>
<evidence type="ECO:0000313" key="2">
    <source>
        <dbReference type="Proteomes" id="UP000028488"/>
    </source>
</evidence>
<reference evidence="1 2" key="1">
    <citation type="submission" date="2014-07" db="EMBL/GenBank/DDBJ databases">
        <title>Genome Sequence of Rhodococcus opacus Strain R7, a Biodegrader of Mono- and Polycyclic Aromatic Hydrocarbons.</title>
        <authorList>
            <person name="Di Gennaro P."/>
            <person name="Zampolli J."/>
            <person name="Presti I."/>
            <person name="Cappelletti M."/>
            <person name="D'Ursi P."/>
            <person name="Orro A."/>
            <person name="Mezzelani A."/>
            <person name="Milanesi L."/>
        </authorList>
    </citation>
    <scope>NUCLEOTIDE SEQUENCE [LARGE SCALE GENOMIC DNA]</scope>
    <source>
        <strain evidence="1 2">R7</strain>
    </source>
</reference>
<dbReference type="eggNOG" id="ENOG5032940">
    <property type="taxonomic scope" value="Bacteria"/>
</dbReference>
<gene>
    <name evidence="1" type="ORF">EP51_03785</name>
</gene>
<protein>
    <submittedName>
        <fullName evidence="1">Uncharacterized protein</fullName>
    </submittedName>
</protein>
<dbReference type="AlphaFoldDB" id="A0A076EK05"/>
<dbReference type="Proteomes" id="UP000028488">
    <property type="component" value="Chromosome"/>
</dbReference>
<evidence type="ECO:0000313" key="1">
    <source>
        <dbReference type="EMBL" id="AII03779.1"/>
    </source>
</evidence>
<proteinExistence type="predicted"/>
<sequence>MNTHVTATHLQTLLDSPLPDPALILQSGAPTIVDSGELGDEHQSLVIVTRNELREQLPKDRDCSQSDLEFHAASLESTVSGLGG</sequence>
<organism evidence="1 2">
    <name type="scientific">Rhodococcus opacus</name>
    <name type="common">Nocardia opaca</name>
    <dbReference type="NCBI Taxonomy" id="37919"/>
    <lineage>
        <taxon>Bacteria</taxon>
        <taxon>Bacillati</taxon>
        <taxon>Actinomycetota</taxon>
        <taxon>Actinomycetes</taxon>
        <taxon>Mycobacteriales</taxon>
        <taxon>Nocardiaceae</taxon>
        <taxon>Rhodococcus</taxon>
    </lineage>
</organism>
<name>A0A076EK05_RHOOP</name>